<dbReference type="SUPFAM" id="SSF49899">
    <property type="entry name" value="Concanavalin A-like lectins/glucanases"/>
    <property type="match status" value="1"/>
</dbReference>
<dbReference type="Pfam" id="PF13385">
    <property type="entry name" value="Laminin_G_3"/>
    <property type="match status" value="1"/>
</dbReference>
<comment type="caution">
    <text evidence="1">The sequence shown here is derived from an EMBL/GenBank/DDBJ whole genome shotgun (WGS) entry which is preliminary data.</text>
</comment>
<proteinExistence type="predicted"/>
<dbReference type="Gene3D" id="2.60.120.200">
    <property type="match status" value="1"/>
</dbReference>
<dbReference type="RefSeq" id="WP_253852058.1">
    <property type="nucleotide sequence ID" value="NZ_BHVO01000051.1"/>
</dbReference>
<organism evidence="1 2">
    <name type="scientific">Microcystis aeruginosa NIES-2519</name>
    <dbReference type="NCBI Taxonomy" id="2303981"/>
    <lineage>
        <taxon>Bacteria</taxon>
        <taxon>Bacillati</taxon>
        <taxon>Cyanobacteriota</taxon>
        <taxon>Cyanophyceae</taxon>
        <taxon>Oscillatoriophycideae</taxon>
        <taxon>Chroococcales</taxon>
        <taxon>Microcystaceae</taxon>
        <taxon>Microcystis</taxon>
    </lineage>
</organism>
<dbReference type="Proteomes" id="UP000323569">
    <property type="component" value="Unassembled WGS sequence"/>
</dbReference>
<dbReference type="InterPro" id="IPR013320">
    <property type="entry name" value="ConA-like_dom_sf"/>
</dbReference>
<gene>
    <name evidence="1" type="ORF">MiYa_02886</name>
</gene>
<accession>A0A5A5RDT7</accession>
<protein>
    <submittedName>
        <fullName evidence="1">Uncharacterized protein</fullName>
    </submittedName>
</protein>
<dbReference type="AlphaFoldDB" id="A0A5A5RDT7"/>
<evidence type="ECO:0000313" key="2">
    <source>
        <dbReference type="Proteomes" id="UP000323569"/>
    </source>
</evidence>
<evidence type="ECO:0000313" key="1">
    <source>
        <dbReference type="EMBL" id="GCA71347.1"/>
    </source>
</evidence>
<sequence length="82" mass="8953">MNSSQQSEVTGQSVLTFDGIDDYIQLPAANTDYSQGFTVEAWVQHQSWRFWSRIIDFGNGAGKNNIVLGNVGTSNGSISPLQ</sequence>
<name>A0A5A5RDT7_MICAE</name>
<reference evidence="1 2" key="1">
    <citation type="submission" date="2018-09" db="EMBL/GenBank/DDBJ databases">
        <title>Evolutionary history of phycoerythrin pigmentation in the water bloom-forming cyanobacterium Microcystis aeruginosa.</title>
        <authorList>
            <person name="Tanabe Y."/>
            <person name="Tanabe Y."/>
            <person name="Yamaguchi H."/>
        </authorList>
    </citation>
    <scope>NUCLEOTIDE SEQUENCE [LARGE SCALE GENOMIC DNA]</scope>
    <source>
        <strain evidence="1 2">NIES-2519</strain>
    </source>
</reference>
<dbReference type="EMBL" id="BHVO01000051">
    <property type="protein sequence ID" value="GCA71347.1"/>
    <property type="molecule type" value="Genomic_DNA"/>
</dbReference>